<gene>
    <name evidence="7" type="ORF">OEZ85_009912</name>
</gene>
<feature type="transmembrane region" description="Helical" evidence="6">
    <location>
        <begin position="357"/>
        <end position="376"/>
    </location>
</feature>
<dbReference type="Pfam" id="PF02535">
    <property type="entry name" value="Zip"/>
    <property type="match status" value="1"/>
</dbReference>
<name>A0ABY8UBH7_TETOB</name>
<evidence type="ECO:0000256" key="4">
    <source>
        <dbReference type="ARBA" id="ARBA00023136"/>
    </source>
</evidence>
<accession>A0ABY8UBH7</accession>
<feature type="transmembrane region" description="Helical" evidence="6">
    <location>
        <begin position="107"/>
        <end position="127"/>
    </location>
</feature>
<keyword evidence="8" id="KW-1185">Reference proteome</keyword>
<dbReference type="PANTHER" id="PTHR11040">
    <property type="entry name" value="ZINC/IRON TRANSPORTER"/>
    <property type="match status" value="1"/>
</dbReference>
<evidence type="ECO:0000256" key="3">
    <source>
        <dbReference type="ARBA" id="ARBA00022989"/>
    </source>
</evidence>
<dbReference type="PANTHER" id="PTHR11040:SF44">
    <property type="entry name" value="PROTEIN ZNTC-RELATED"/>
    <property type="match status" value="1"/>
</dbReference>
<organism evidence="7 8">
    <name type="scientific">Tetradesmus obliquus</name>
    <name type="common">Green alga</name>
    <name type="synonym">Acutodesmus obliquus</name>
    <dbReference type="NCBI Taxonomy" id="3088"/>
    <lineage>
        <taxon>Eukaryota</taxon>
        <taxon>Viridiplantae</taxon>
        <taxon>Chlorophyta</taxon>
        <taxon>core chlorophytes</taxon>
        <taxon>Chlorophyceae</taxon>
        <taxon>CS clade</taxon>
        <taxon>Sphaeropleales</taxon>
        <taxon>Scenedesmaceae</taxon>
        <taxon>Tetradesmus</taxon>
    </lineage>
</organism>
<sequence length="377" mass="39976">MAMMLRHLLAPGHSHGAIEVDAHGHEGEHGAEEHMEAAEYTLDLRIAACFVILAGALLLGLPTLLLKQFQDPDATVPRLLRGFAGGVIVALALVHIIPSAVGELNSLMTFPVGGCAILFGIIALVLIDNTMTALLAPPAYKQHIRDGLESNNKNNKQPHQHHHSAAATDPSDPKHAVAVQRDVEAATAAQSSNHVHQCMRTLGASSWLASGSKPASNVRQYVTAYSMELGCIFHSVIIGVGLGVLTESRSLIVTLMVALAVHQGLEALALGSVLALTSFSFIKKLAMLLMYSITTPIGIAIGIALSSSYDPRSVTSRAVQGTLNGVSGGMLLYIGMFQLIAEEFSREDMLVRPRLRLGMYAALCLGAASMCILGIWA</sequence>
<dbReference type="InterPro" id="IPR003689">
    <property type="entry name" value="ZIP"/>
</dbReference>
<evidence type="ECO:0000256" key="1">
    <source>
        <dbReference type="ARBA" id="ARBA00004141"/>
    </source>
</evidence>
<dbReference type="EMBL" id="CP126216">
    <property type="protein sequence ID" value="WIA18454.1"/>
    <property type="molecule type" value="Genomic_DNA"/>
</dbReference>
<protein>
    <recommendedName>
        <fullName evidence="9">Zinc/iron permease</fullName>
    </recommendedName>
</protein>
<comment type="subcellular location">
    <subcellularLocation>
        <location evidence="1">Membrane</location>
        <topology evidence="1">Multi-pass membrane protein</topology>
    </subcellularLocation>
</comment>
<feature type="transmembrane region" description="Helical" evidence="6">
    <location>
        <begin position="326"/>
        <end position="345"/>
    </location>
</feature>
<keyword evidence="2 6" id="KW-0812">Transmembrane</keyword>
<keyword evidence="3 6" id="KW-1133">Transmembrane helix</keyword>
<dbReference type="Proteomes" id="UP001244341">
    <property type="component" value="Chromosome 9b"/>
</dbReference>
<feature type="transmembrane region" description="Helical" evidence="6">
    <location>
        <begin position="44"/>
        <end position="66"/>
    </location>
</feature>
<keyword evidence="4 6" id="KW-0472">Membrane</keyword>
<feature type="transmembrane region" description="Helical" evidence="6">
    <location>
        <begin position="288"/>
        <end position="306"/>
    </location>
</feature>
<evidence type="ECO:0000256" key="2">
    <source>
        <dbReference type="ARBA" id="ARBA00022692"/>
    </source>
</evidence>
<evidence type="ECO:0000313" key="7">
    <source>
        <dbReference type="EMBL" id="WIA18454.1"/>
    </source>
</evidence>
<proteinExistence type="predicted"/>
<feature type="transmembrane region" description="Helical" evidence="6">
    <location>
        <begin position="78"/>
        <end position="101"/>
    </location>
</feature>
<reference evidence="7 8" key="1">
    <citation type="submission" date="2023-05" db="EMBL/GenBank/DDBJ databases">
        <title>A 100% complete, gapless, phased diploid assembly of the Scenedesmus obliquus UTEX 3031 genome.</title>
        <authorList>
            <person name="Biondi T.C."/>
            <person name="Hanschen E.R."/>
            <person name="Kwon T."/>
            <person name="Eng W."/>
            <person name="Kruse C.P.S."/>
            <person name="Koehler S.I."/>
            <person name="Kunde Y."/>
            <person name="Gleasner C.D."/>
            <person name="You Mak K.T."/>
            <person name="Polle J."/>
            <person name="Hovde B.T."/>
            <person name="Starkenburg S.R."/>
        </authorList>
    </citation>
    <scope>NUCLEOTIDE SEQUENCE [LARGE SCALE GENOMIC DNA]</scope>
    <source>
        <strain evidence="7 8">DOE0152z</strain>
    </source>
</reference>
<feature type="transmembrane region" description="Helical" evidence="6">
    <location>
        <begin position="251"/>
        <end position="276"/>
    </location>
</feature>
<feature type="transmembrane region" description="Helical" evidence="6">
    <location>
        <begin position="222"/>
        <end position="245"/>
    </location>
</feature>
<evidence type="ECO:0000256" key="5">
    <source>
        <dbReference type="SAM" id="MobiDB-lite"/>
    </source>
</evidence>
<evidence type="ECO:0008006" key="9">
    <source>
        <dbReference type="Google" id="ProtNLM"/>
    </source>
</evidence>
<evidence type="ECO:0000313" key="8">
    <source>
        <dbReference type="Proteomes" id="UP001244341"/>
    </source>
</evidence>
<evidence type="ECO:0000256" key="6">
    <source>
        <dbReference type="SAM" id="Phobius"/>
    </source>
</evidence>
<feature type="region of interest" description="Disordered" evidence="5">
    <location>
        <begin position="148"/>
        <end position="176"/>
    </location>
</feature>